<organism evidence="6 7">
    <name type="scientific">Phenylobacterium koreense</name>
    <dbReference type="NCBI Taxonomy" id="266125"/>
    <lineage>
        <taxon>Bacteria</taxon>
        <taxon>Pseudomonadati</taxon>
        <taxon>Pseudomonadota</taxon>
        <taxon>Alphaproteobacteria</taxon>
        <taxon>Caulobacterales</taxon>
        <taxon>Caulobacteraceae</taxon>
        <taxon>Phenylobacterium</taxon>
    </lineage>
</organism>
<evidence type="ECO:0000313" key="6">
    <source>
        <dbReference type="EMBL" id="MET3525225.1"/>
    </source>
</evidence>
<keyword evidence="7" id="KW-1185">Reference proteome</keyword>
<evidence type="ECO:0000259" key="5">
    <source>
        <dbReference type="Pfam" id="PF00149"/>
    </source>
</evidence>
<feature type="domain" description="Calcineurin-like phosphoesterase" evidence="5">
    <location>
        <begin position="4"/>
        <end position="225"/>
    </location>
</feature>
<proteinExistence type="inferred from homology"/>
<dbReference type="Gene3D" id="3.60.21.10">
    <property type="match status" value="1"/>
</dbReference>
<name>A0ABV2EDX3_9CAUL</name>
<accession>A0ABV2EDX3</accession>
<sequence>MPLFRLAHLTDPHLQPPANALQRGDLFSKRALSAFAWRRKGAEHQPQVLQALTDDIGAYHPDHVALTGDIINFAAPAEFAAARAWLQSLGDPRNITVSPGNHDALVAKGAPERFAPWREWLGDEEQPAFPTLRRRGPVAIINVSSAIPTAPWLATGRVGADQLAALDRLLSSLDGQDLFRLLLIHHPPAPGVVSKRKSLEDGEAFRAVIKARGVDLILHGHGHEPAVSRIDGPSGPIPVLGAPSASASLDGHHTPARWHAIELDGHAIRVTARGLAPSGRFEDLGAYRLV</sequence>
<dbReference type="InterPro" id="IPR004843">
    <property type="entry name" value="Calcineurin-like_PHP"/>
</dbReference>
<dbReference type="EMBL" id="JBEPLU010000001">
    <property type="protein sequence ID" value="MET3525225.1"/>
    <property type="molecule type" value="Genomic_DNA"/>
</dbReference>
<reference evidence="6 7" key="1">
    <citation type="submission" date="2024-06" db="EMBL/GenBank/DDBJ databases">
        <title>Genomic Encyclopedia of Type Strains, Phase IV (KMG-IV): sequencing the most valuable type-strain genomes for metagenomic binning, comparative biology and taxonomic classification.</title>
        <authorList>
            <person name="Goeker M."/>
        </authorList>
    </citation>
    <scope>NUCLEOTIDE SEQUENCE [LARGE SCALE GENOMIC DNA]</scope>
    <source>
        <strain evidence="6 7">DSM 17809</strain>
    </source>
</reference>
<dbReference type="InterPro" id="IPR050884">
    <property type="entry name" value="CNP_phosphodiesterase-III"/>
</dbReference>
<evidence type="ECO:0000256" key="2">
    <source>
        <dbReference type="ARBA" id="ARBA00022801"/>
    </source>
</evidence>
<dbReference type="InterPro" id="IPR029052">
    <property type="entry name" value="Metallo-depent_PP-like"/>
</dbReference>
<dbReference type="PANTHER" id="PTHR42988">
    <property type="entry name" value="PHOSPHOHYDROLASE"/>
    <property type="match status" value="1"/>
</dbReference>
<evidence type="ECO:0000256" key="1">
    <source>
        <dbReference type="ARBA" id="ARBA00022723"/>
    </source>
</evidence>
<keyword evidence="1" id="KW-0479">Metal-binding</keyword>
<comment type="caution">
    <text evidence="6">The sequence shown here is derived from an EMBL/GenBank/DDBJ whole genome shotgun (WGS) entry which is preliminary data.</text>
</comment>
<comment type="similarity">
    <text evidence="4">Belongs to the cyclic nucleotide phosphodiesterase class-III family.</text>
</comment>
<evidence type="ECO:0000313" key="7">
    <source>
        <dbReference type="Proteomes" id="UP001549110"/>
    </source>
</evidence>
<dbReference type="PANTHER" id="PTHR42988:SF2">
    <property type="entry name" value="CYCLIC NUCLEOTIDE PHOSPHODIESTERASE CBUA0032-RELATED"/>
    <property type="match status" value="1"/>
</dbReference>
<evidence type="ECO:0000256" key="3">
    <source>
        <dbReference type="ARBA" id="ARBA00023004"/>
    </source>
</evidence>
<dbReference type="SUPFAM" id="SSF56300">
    <property type="entry name" value="Metallo-dependent phosphatases"/>
    <property type="match status" value="1"/>
</dbReference>
<evidence type="ECO:0000256" key="4">
    <source>
        <dbReference type="ARBA" id="ARBA00025742"/>
    </source>
</evidence>
<keyword evidence="3" id="KW-0408">Iron</keyword>
<dbReference type="Pfam" id="PF00149">
    <property type="entry name" value="Metallophos"/>
    <property type="match status" value="1"/>
</dbReference>
<dbReference type="RefSeq" id="WP_331932192.1">
    <property type="nucleotide sequence ID" value="NZ_JBEPLU010000001.1"/>
</dbReference>
<dbReference type="Proteomes" id="UP001549110">
    <property type="component" value="Unassembled WGS sequence"/>
</dbReference>
<gene>
    <name evidence="6" type="ORF">ABID41_000320</name>
</gene>
<protein>
    <submittedName>
        <fullName evidence="6">3',5'-cyclic AMP phosphodiesterase CpdA</fullName>
    </submittedName>
</protein>
<keyword evidence="2" id="KW-0378">Hydrolase</keyword>